<feature type="transmembrane region" description="Helical" evidence="1">
    <location>
        <begin position="6"/>
        <end position="24"/>
    </location>
</feature>
<gene>
    <name evidence="2" type="ORF">F1559_004213</name>
</gene>
<keyword evidence="3" id="KW-1185">Reference proteome</keyword>
<organism evidence="2 3">
    <name type="scientific">Cyanidiococcus yangmingshanensis</name>
    <dbReference type="NCBI Taxonomy" id="2690220"/>
    <lineage>
        <taxon>Eukaryota</taxon>
        <taxon>Rhodophyta</taxon>
        <taxon>Bangiophyceae</taxon>
        <taxon>Cyanidiales</taxon>
        <taxon>Cyanidiaceae</taxon>
        <taxon>Cyanidiococcus</taxon>
    </lineage>
</organism>
<protein>
    <submittedName>
        <fullName evidence="2">Uncharacterized protein</fullName>
    </submittedName>
</protein>
<accession>A0A7J7IPI2</accession>
<feature type="transmembrane region" description="Helical" evidence="1">
    <location>
        <begin position="268"/>
        <end position="287"/>
    </location>
</feature>
<reference evidence="2 3" key="1">
    <citation type="journal article" date="2020" name="J. Phycol.">
        <title>Comparative genome analysis reveals Cyanidiococcus gen. nov., a new extremophilic red algal genus sister to Cyanidioschyzon (Cyanidioschyzonaceae, Rhodophyta).</title>
        <authorList>
            <person name="Liu S.-L."/>
            <person name="Chiang Y.-R."/>
            <person name="Yoon H.S."/>
            <person name="Fu H.-Y."/>
        </authorList>
    </citation>
    <scope>NUCLEOTIDE SEQUENCE [LARGE SCALE GENOMIC DNA]</scope>
    <source>
        <strain evidence="2 3">THAL066</strain>
    </source>
</reference>
<sequence>MRHVRYLYSVSVVLIFWLVFLSVCRMGSGAQAPKAAQDAASARTNSSALEVLTTFDRFIRRHLISQAHPLTDPPDPPEDVEYAFRLLQTNESDASVEKGRETDKVAVRLAAGESLPALITLSQMGHKGDDQQSGAPDGAYVVVGAMGALLAVHNPSLHLQNMSFSLVNRTLGYNKELSFVYPLAVHAAFPPGPCVLRLTVFLERVWVHRDILEHLGISADQVTELLADQPNASIAAFLERKASLGYSVRVLDGLVEITPAMSGQEYRLLFTLFAIVASTLVALVAFVSSVDIPSTRKLMHWTQRFYRSMQGTSIQANRSASTRTGRTDSDLAPSSSSEWLVEHHQMMRSIVGTGSKGAVRVTKTQ</sequence>
<keyword evidence="1" id="KW-0472">Membrane</keyword>
<dbReference type="OrthoDB" id="1926781at2759"/>
<evidence type="ECO:0000313" key="3">
    <source>
        <dbReference type="Proteomes" id="UP000530660"/>
    </source>
</evidence>
<name>A0A7J7IPI2_9RHOD</name>
<evidence type="ECO:0000313" key="2">
    <source>
        <dbReference type="EMBL" id="KAF6004928.1"/>
    </source>
</evidence>
<evidence type="ECO:0000256" key="1">
    <source>
        <dbReference type="SAM" id="Phobius"/>
    </source>
</evidence>
<dbReference type="Proteomes" id="UP000530660">
    <property type="component" value="Unassembled WGS sequence"/>
</dbReference>
<proteinExistence type="predicted"/>
<keyword evidence="1" id="KW-0812">Transmembrane</keyword>
<keyword evidence="1" id="KW-1133">Transmembrane helix</keyword>
<dbReference type="EMBL" id="VWRR01000002">
    <property type="protein sequence ID" value="KAF6004928.1"/>
    <property type="molecule type" value="Genomic_DNA"/>
</dbReference>
<comment type="caution">
    <text evidence="2">The sequence shown here is derived from an EMBL/GenBank/DDBJ whole genome shotgun (WGS) entry which is preliminary data.</text>
</comment>
<dbReference type="AlphaFoldDB" id="A0A7J7IPI2"/>